<evidence type="ECO:0000256" key="5">
    <source>
        <dbReference type="ARBA" id="ARBA00035013"/>
    </source>
</evidence>
<evidence type="ECO:0000256" key="2">
    <source>
        <dbReference type="ARBA" id="ARBA00022964"/>
    </source>
</evidence>
<comment type="cofactor">
    <cofactor evidence="1">
        <name>Fe(2+)</name>
        <dbReference type="ChEBI" id="CHEBI:29033"/>
    </cofactor>
</comment>
<name>A0A318PHM8_KOMXY</name>
<keyword evidence="4" id="KW-0408">Iron</keyword>
<gene>
    <name evidence="9" type="ORF">CFR75_09470</name>
</gene>
<dbReference type="Pfam" id="PF07063">
    <property type="entry name" value="HGLS"/>
    <property type="match status" value="1"/>
</dbReference>
<dbReference type="RefSeq" id="WP_061274271.1">
    <property type="nucleotide sequence ID" value="NZ_CBCRXN010000015.1"/>
</dbReference>
<protein>
    <recommendedName>
        <fullName evidence="7">2-oxoadipate dioxygenase/decarboxylase</fullName>
        <ecNumber evidence="6">1.13.11.93</ecNumber>
    </recommendedName>
    <alternativeName>
        <fullName evidence="8">2-hydroxyglutarate synthase</fullName>
    </alternativeName>
</protein>
<dbReference type="SMART" id="SM01150">
    <property type="entry name" value="DUF1338"/>
    <property type="match status" value="1"/>
</dbReference>
<dbReference type="PANTHER" id="PTHR39479">
    <property type="match status" value="1"/>
</dbReference>
<evidence type="ECO:0000256" key="3">
    <source>
        <dbReference type="ARBA" id="ARBA00023002"/>
    </source>
</evidence>
<sequence>MNRFVTTDSLRGLFAAGMSDMYRQEVPLYGTLLDIVAHVNATVLRNDPALDQSLADAGERARLDLERHGAVRVGTAAELALLARIFAVLGMYPVGYYDLAAAGVPVHSTAFRPVDEAALRACPFRIFTSLLRLELIEDPALRAQAQKVLEGRRIISARGLALLENAERNGGVAESDAPEFIAEVLAIFRWHSEAIVDIETYRRMHAAHRLVADVAAFQGPHINHLTPRVLDIDAAQAEMLRRGIDAKDYIEGPPRRMEAILLRQTSFKALEEVISFPDGAAMQRGTHTARFGEIEQRGMALTPEGRTLYDACLHKARAGEHPAGHDHDARLRDAFRDFPDDLQALRQQRLAYFRYALTQKGKAARPLAAGTTLPDWLAAGWVQAIPITYEDFLPISAAGIFRSNLGSASSQGYDSQGSRAELEAALGRKVIDPFELYETIQEKSLEGLAVHFAAMLVH</sequence>
<comment type="caution">
    <text evidence="9">The sequence shown here is derived from an EMBL/GenBank/DDBJ whole genome shotgun (WGS) entry which is preliminary data.</text>
</comment>
<dbReference type="EC" id="1.13.11.93" evidence="6"/>
<dbReference type="InterPro" id="IPR009770">
    <property type="entry name" value="HGLS"/>
</dbReference>
<organism evidence="9 10">
    <name type="scientific">Komagataeibacter xylinus</name>
    <name type="common">Gluconacetobacter xylinus</name>
    <dbReference type="NCBI Taxonomy" id="28448"/>
    <lineage>
        <taxon>Bacteria</taxon>
        <taxon>Pseudomonadati</taxon>
        <taxon>Pseudomonadota</taxon>
        <taxon>Alphaproteobacteria</taxon>
        <taxon>Acetobacterales</taxon>
        <taxon>Acetobacteraceae</taxon>
        <taxon>Komagataeibacter</taxon>
    </lineage>
</organism>
<dbReference type="InterPro" id="IPR047869">
    <property type="entry name" value="YdcJ_bac-like"/>
</dbReference>
<keyword evidence="10" id="KW-1185">Reference proteome</keyword>
<comment type="similarity">
    <text evidence="5">Belongs to the 2-oxoadipate dioxygenase/decarboxylase family.</text>
</comment>
<evidence type="ECO:0000256" key="6">
    <source>
        <dbReference type="ARBA" id="ARBA00035023"/>
    </source>
</evidence>
<dbReference type="PANTHER" id="PTHR39479:SF2">
    <property type="entry name" value="2-OXOADIPATE DIOXYGENASE_DECARBOXYLASE"/>
    <property type="match status" value="1"/>
</dbReference>
<keyword evidence="2" id="KW-0223">Dioxygenase</keyword>
<dbReference type="STRING" id="1220579.GCA_001571345_01839"/>
<evidence type="ECO:0000256" key="7">
    <source>
        <dbReference type="ARBA" id="ARBA00035034"/>
    </source>
</evidence>
<evidence type="ECO:0000313" key="9">
    <source>
        <dbReference type="EMBL" id="PYD56758.1"/>
    </source>
</evidence>
<evidence type="ECO:0000256" key="1">
    <source>
        <dbReference type="ARBA" id="ARBA00001954"/>
    </source>
</evidence>
<evidence type="ECO:0000256" key="4">
    <source>
        <dbReference type="ARBA" id="ARBA00023004"/>
    </source>
</evidence>
<proteinExistence type="inferred from homology"/>
<evidence type="ECO:0000313" key="10">
    <source>
        <dbReference type="Proteomes" id="UP000248257"/>
    </source>
</evidence>
<dbReference type="GO" id="GO:0051213">
    <property type="term" value="F:dioxygenase activity"/>
    <property type="evidence" value="ECO:0007669"/>
    <property type="project" value="UniProtKB-KW"/>
</dbReference>
<dbReference type="CDD" id="cd16348">
    <property type="entry name" value="VOC_YdcJ_like"/>
    <property type="match status" value="1"/>
</dbReference>
<dbReference type="EMBL" id="NKUC01000017">
    <property type="protein sequence ID" value="PYD56758.1"/>
    <property type="molecule type" value="Genomic_DNA"/>
</dbReference>
<dbReference type="Proteomes" id="UP000248257">
    <property type="component" value="Unassembled WGS sequence"/>
</dbReference>
<evidence type="ECO:0000256" key="8">
    <source>
        <dbReference type="ARBA" id="ARBA00035045"/>
    </source>
</evidence>
<reference evidence="9 10" key="1">
    <citation type="submission" date="2017-07" db="EMBL/GenBank/DDBJ databases">
        <title>A draft genome sequence of Komagataeibacter xylinus LMG 1515.</title>
        <authorList>
            <person name="Skraban J."/>
            <person name="Cleenwerck I."/>
            <person name="Vandamme P."/>
            <person name="Trcek J."/>
        </authorList>
    </citation>
    <scope>NUCLEOTIDE SEQUENCE [LARGE SCALE GENOMIC DNA]</scope>
    <source>
        <strain evidence="9 10">LMG 1515</strain>
    </source>
</reference>
<accession>A0A318PHM8</accession>
<dbReference type="AlphaFoldDB" id="A0A318PHM8"/>
<keyword evidence="3" id="KW-0560">Oxidoreductase</keyword>
<dbReference type="OrthoDB" id="4394119at2"/>
<dbReference type="Gene3D" id="3.10.180.80">
    <property type="entry name" value="Uncharacterised protein PF07063, DUF1338"/>
    <property type="match status" value="1"/>
</dbReference>